<dbReference type="PANTHER" id="PTHR43800">
    <property type="entry name" value="PEPTIDYL-LYSINE N-ACETYLTRANSFERASE YJAB"/>
    <property type="match status" value="1"/>
</dbReference>
<proteinExistence type="predicted"/>
<evidence type="ECO:0000256" key="1">
    <source>
        <dbReference type="ARBA" id="ARBA00022679"/>
    </source>
</evidence>
<accession>A0A837G4Y1</accession>
<dbReference type="PROSITE" id="PS51186">
    <property type="entry name" value="GNAT"/>
    <property type="match status" value="1"/>
</dbReference>
<dbReference type="AlphaFoldDB" id="A0A837G4Y1"/>
<dbReference type="Pfam" id="PF13508">
    <property type="entry name" value="Acetyltransf_7"/>
    <property type="match status" value="1"/>
</dbReference>
<keyword evidence="1 3" id="KW-0808">Transferase</keyword>
<protein>
    <submittedName>
        <fullName evidence="3">GNAT family acetyltransferase</fullName>
    </submittedName>
</protein>
<evidence type="ECO:0000313" key="3">
    <source>
        <dbReference type="EMBL" id="KJY71318.1"/>
    </source>
</evidence>
<dbReference type="InterPro" id="IPR000182">
    <property type="entry name" value="GNAT_dom"/>
</dbReference>
<reference evidence="3" key="1">
    <citation type="journal article" date="2015" name="BMC Genomics">
        <title>Genome mining reveals unlocked bioactive potential of marine Gram-negative bacteria.</title>
        <authorList>
            <person name="Machado H."/>
            <person name="Sonnenschein E.C."/>
            <person name="Melchiorsen J."/>
            <person name="Gram L."/>
        </authorList>
    </citation>
    <scope>NUCLEOTIDE SEQUENCE</scope>
    <source>
        <strain evidence="3">S2052</strain>
    </source>
</reference>
<dbReference type="InterPro" id="IPR016181">
    <property type="entry name" value="Acyl_CoA_acyltransferase"/>
</dbReference>
<dbReference type="CDD" id="cd04301">
    <property type="entry name" value="NAT_SF"/>
    <property type="match status" value="1"/>
</dbReference>
<dbReference type="RefSeq" id="WP_045986419.1">
    <property type="nucleotide sequence ID" value="NZ_CP063052.1"/>
</dbReference>
<dbReference type="GO" id="GO:0016747">
    <property type="term" value="F:acyltransferase activity, transferring groups other than amino-acyl groups"/>
    <property type="evidence" value="ECO:0007669"/>
    <property type="project" value="InterPro"/>
</dbReference>
<dbReference type="Gene3D" id="3.40.630.30">
    <property type="match status" value="1"/>
</dbReference>
<dbReference type="EMBL" id="JXXR01000016">
    <property type="protein sequence ID" value="KJY71318.1"/>
    <property type="molecule type" value="Genomic_DNA"/>
</dbReference>
<dbReference type="PANTHER" id="PTHR43800:SF1">
    <property type="entry name" value="PEPTIDYL-LYSINE N-ACETYLTRANSFERASE YJAB"/>
    <property type="match status" value="1"/>
</dbReference>
<sequence length="154" mass="17679">METTQTTQRFEVTTFKPGHTHNVVSLWRDSMQEAIGIPPVHTFESQAFFLNHILPETHKIYVALSNETRLPVAFVAINDSEINQLYVHRKFQSMGIGSQLLAMAKQQSSGRLSLRTFENNIRAQQFYERHGFVAIGGDAENEEGLPDILYEWRQ</sequence>
<evidence type="ECO:0000256" key="2">
    <source>
        <dbReference type="ARBA" id="ARBA00023315"/>
    </source>
</evidence>
<name>A0A837G4Y1_9VIBR</name>
<keyword evidence="2" id="KW-0012">Acyltransferase</keyword>
<gene>
    <name evidence="3" type="ORF">TW71_15000</name>
</gene>
<dbReference type="SUPFAM" id="SSF55729">
    <property type="entry name" value="Acyl-CoA N-acyltransferases (Nat)"/>
    <property type="match status" value="1"/>
</dbReference>
<organism evidence="3">
    <name type="scientific">Vibrio coralliilyticus</name>
    <dbReference type="NCBI Taxonomy" id="190893"/>
    <lineage>
        <taxon>Bacteria</taxon>
        <taxon>Pseudomonadati</taxon>
        <taxon>Pseudomonadota</taxon>
        <taxon>Gammaproteobacteria</taxon>
        <taxon>Vibrionales</taxon>
        <taxon>Vibrionaceae</taxon>
        <taxon>Vibrio</taxon>
    </lineage>
</organism>
<comment type="caution">
    <text evidence="3">The sequence shown here is derived from an EMBL/GenBank/DDBJ whole genome shotgun (WGS) entry which is preliminary data.</text>
</comment>